<evidence type="ECO:0000259" key="2">
    <source>
        <dbReference type="PROSITE" id="PS50110"/>
    </source>
</evidence>
<comment type="caution">
    <text evidence="3">The sequence shown here is derived from an EMBL/GenBank/DDBJ whole genome shotgun (WGS) entry which is preliminary data.</text>
</comment>
<dbReference type="eggNOG" id="COG0745">
    <property type="taxonomic scope" value="Bacteria"/>
</dbReference>
<name>L8JUW9_9BACT</name>
<evidence type="ECO:0000313" key="4">
    <source>
        <dbReference type="Proteomes" id="UP000011135"/>
    </source>
</evidence>
<sequence>MTLKTLIVDDDEVITFIHENVVAESELSAQPMTAINGREALECISANLTNDTAYLVLLDINMPVMNGWQFLNALDETPFADQVYVIIVTSSVDRADHEKAKEFERVFGYIEKPITVDNCQRIKNIPALSELFLQK</sequence>
<dbReference type="AlphaFoldDB" id="L8JUW9"/>
<dbReference type="EMBL" id="AMZN01000014">
    <property type="protein sequence ID" value="ELR72781.1"/>
    <property type="molecule type" value="Genomic_DNA"/>
</dbReference>
<keyword evidence="4" id="KW-1185">Reference proteome</keyword>
<dbReference type="GO" id="GO:0000160">
    <property type="term" value="P:phosphorelay signal transduction system"/>
    <property type="evidence" value="ECO:0007669"/>
    <property type="project" value="InterPro"/>
</dbReference>
<dbReference type="PANTHER" id="PTHR44520:SF2">
    <property type="entry name" value="RESPONSE REGULATOR RCP1"/>
    <property type="match status" value="1"/>
</dbReference>
<reference evidence="3 4" key="1">
    <citation type="submission" date="2012-12" db="EMBL/GenBank/DDBJ databases">
        <title>Genome assembly of Fulvivirga imtechensis AK7.</title>
        <authorList>
            <person name="Nupur N."/>
            <person name="Khatri I."/>
            <person name="Kumar R."/>
            <person name="Subramanian S."/>
            <person name="Pinnaka A."/>
        </authorList>
    </citation>
    <scope>NUCLEOTIDE SEQUENCE [LARGE SCALE GENOMIC DNA]</scope>
    <source>
        <strain evidence="3 4">AK7</strain>
    </source>
</reference>
<evidence type="ECO:0000256" key="1">
    <source>
        <dbReference type="PROSITE-ProRule" id="PRU00169"/>
    </source>
</evidence>
<organism evidence="3 4">
    <name type="scientific">Fulvivirga imtechensis AK7</name>
    <dbReference type="NCBI Taxonomy" id="1237149"/>
    <lineage>
        <taxon>Bacteria</taxon>
        <taxon>Pseudomonadati</taxon>
        <taxon>Bacteroidota</taxon>
        <taxon>Cytophagia</taxon>
        <taxon>Cytophagales</taxon>
        <taxon>Fulvivirgaceae</taxon>
        <taxon>Fulvivirga</taxon>
    </lineage>
</organism>
<dbReference type="PANTHER" id="PTHR44520">
    <property type="entry name" value="RESPONSE REGULATOR RCP1-RELATED"/>
    <property type="match status" value="1"/>
</dbReference>
<dbReference type="InterPro" id="IPR011006">
    <property type="entry name" value="CheY-like_superfamily"/>
</dbReference>
<dbReference type="InterPro" id="IPR001789">
    <property type="entry name" value="Sig_transdc_resp-reg_receiver"/>
</dbReference>
<feature type="modified residue" description="4-aspartylphosphate" evidence="1">
    <location>
        <position position="59"/>
    </location>
</feature>
<dbReference type="STRING" id="1237149.C900_00742"/>
<dbReference type="PROSITE" id="PS50110">
    <property type="entry name" value="RESPONSE_REGULATORY"/>
    <property type="match status" value="1"/>
</dbReference>
<dbReference type="Pfam" id="PF00072">
    <property type="entry name" value="Response_reg"/>
    <property type="match status" value="1"/>
</dbReference>
<dbReference type="CDD" id="cd00156">
    <property type="entry name" value="REC"/>
    <property type="match status" value="1"/>
</dbReference>
<evidence type="ECO:0000313" key="3">
    <source>
        <dbReference type="EMBL" id="ELR72781.1"/>
    </source>
</evidence>
<dbReference type="RefSeq" id="WP_009578439.1">
    <property type="nucleotide sequence ID" value="NZ_AMZN01000014.1"/>
</dbReference>
<feature type="domain" description="Response regulatory" evidence="2">
    <location>
        <begin position="4"/>
        <end position="127"/>
    </location>
</feature>
<dbReference type="Proteomes" id="UP000011135">
    <property type="component" value="Unassembled WGS sequence"/>
</dbReference>
<dbReference type="InterPro" id="IPR052893">
    <property type="entry name" value="TCS_response_regulator"/>
</dbReference>
<dbReference type="SMART" id="SM00448">
    <property type="entry name" value="REC"/>
    <property type="match status" value="1"/>
</dbReference>
<proteinExistence type="predicted"/>
<dbReference type="Gene3D" id="3.40.50.2300">
    <property type="match status" value="1"/>
</dbReference>
<protein>
    <submittedName>
        <fullName evidence="3">Response regulator receiver protein</fullName>
    </submittedName>
</protein>
<gene>
    <name evidence="3" type="ORF">C900_00742</name>
</gene>
<keyword evidence="1" id="KW-0597">Phosphoprotein</keyword>
<accession>L8JUW9</accession>
<dbReference type="SUPFAM" id="SSF52172">
    <property type="entry name" value="CheY-like"/>
    <property type="match status" value="1"/>
</dbReference>
<dbReference type="OrthoDB" id="1524091at2"/>